<reference evidence="1 2" key="1">
    <citation type="submission" date="2020-11" db="EMBL/GenBank/DDBJ databases">
        <title>A novel isolate from a Black sea contaminated sediment with potential to produce alkanes: Plantactinospora alkalitolerans sp. nov.</title>
        <authorList>
            <person name="Carro L."/>
            <person name="Veyisoglu A."/>
            <person name="Guven K."/>
            <person name="Schumann P."/>
            <person name="Klenk H.-P."/>
            <person name="Sahin N."/>
        </authorList>
    </citation>
    <scope>NUCLEOTIDE SEQUENCE [LARGE SCALE GENOMIC DNA]</scope>
    <source>
        <strain evidence="1 2">S1510</strain>
    </source>
</reference>
<protein>
    <submittedName>
        <fullName evidence="1">Uncharacterized protein</fullName>
    </submittedName>
</protein>
<proteinExistence type="predicted"/>
<dbReference type="Proteomes" id="UP000638560">
    <property type="component" value="Unassembled WGS sequence"/>
</dbReference>
<keyword evidence="2" id="KW-1185">Reference proteome</keyword>
<dbReference type="RefSeq" id="WP_196206635.1">
    <property type="nucleotide sequence ID" value="NZ_JADPUN010000422.1"/>
</dbReference>
<evidence type="ECO:0000313" key="1">
    <source>
        <dbReference type="EMBL" id="MBF9135174.1"/>
    </source>
</evidence>
<comment type="caution">
    <text evidence="1">The sequence shown here is derived from an EMBL/GenBank/DDBJ whole genome shotgun (WGS) entry which is preliminary data.</text>
</comment>
<evidence type="ECO:0000313" key="2">
    <source>
        <dbReference type="Proteomes" id="UP000638560"/>
    </source>
</evidence>
<dbReference type="EMBL" id="JADPUN010000422">
    <property type="protein sequence ID" value="MBF9135174.1"/>
    <property type="molecule type" value="Genomic_DNA"/>
</dbReference>
<accession>A0ABS0HAH5</accession>
<organism evidence="1 2">
    <name type="scientific">Plantactinospora alkalitolerans</name>
    <dbReference type="NCBI Taxonomy" id="2789879"/>
    <lineage>
        <taxon>Bacteria</taxon>
        <taxon>Bacillati</taxon>
        <taxon>Actinomycetota</taxon>
        <taxon>Actinomycetes</taxon>
        <taxon>Micromonosporales</taxon>
        <taxon>Micromonosporaceae</taxon>
        <taxon>Plantactinospora</taxon>
    </lineage>
</organism>
<gene>
    <name evidence="1" type="ORF">I0C86_40560</name>
</gene>
<name>A0ABS0HAH5_9ACTN</name>
<sequence length="127" mass="13644">MEQSTPSGLYYVTRDASRAFLLDADETEVLRLSAEEFTVLVSQLELASEQVYRSRSSMFAADPSPNVEGGNAANALGVPHGVYYVTIAGDAMYDLTADARPDMSRREAAVAVALIRRIAGSLSISLP</sequence>